<proteinExistence type="predicted"/>
<evidence type="ECO:0000313" key="3">
    <source>
        <dbReference type="Proteomes" id="UP000229081"/>
    </source>
</evidence>
<name>A0A2K8MBF9_9SPHN</name>
<accession>A0A2K8MBF9</accession>
<feature type="compositionally biased region" description="Basic and acidic residues" evidence="1">
    <location>
        <begin position="182"/>
        <end position="191"/>
    </location>
</feature>
<reference evidence="2 3" key="1">
    <citation type="submission" date="2017-11" db="EMBL/GenBank/DDBJ databases">
        <title>Complete genome sequence of Sphingomonas sp. Strain Cra20, a psychrotolerant potential plant growth promoting rhizobacteria.</title>
        <authorList>
            <person name="Luo Y."/>
        </authorList>
    </citation>
    <scope>NUCLEOTIDE SEQUENCE [LARGE SCALE GENOMIC DNA]</scope>
    <source>
        <strain evidence="2 3">Cra20</strain>
    </source>
</reference>
<keyword evidence="3" id="KW-1185">Reference proteome</keyword>
<feature type="region of interest" description="Disordered" evidence="1">
    <location>
        <begin position="181"/>
        <end position="208"/>
    </location>
</feature>
<dbReference type="EMBL" id="CP024923">
    <property type="protein sequence ID" value="ATY31177.1"/>
    <property type="molecule type" value="Genomic_DNA"/>
</dbReference>
<organism evidence="2 3">
    <name type="scientific">Sphingomonas psychrotolerans</name>
    <dbReference type="NCBI Taxonomy" id="1327635"/>
    <lineage>
        <taxon>Bacteria</taxon>
        <taxon>Pseudomonadati</taxon>
        <taxon>Pseudomonadota</taxon>
        <taxon>Alphaproteobacteria</taxon>
        <taxon>Sphingomonadales</taxon>
        <taxon>Sphingomonadaceae</taxon>
        <taxon>Sphingomonas</taxon>
    </lineage>
</organism>
<evidence type="ECO:0000256" key="1">
    <source>
        <dbReference type="SAM" id="MobiDB-lite"/>
    </source>
</evidence>
<protein>
    <submittedName>
        <fullName evidence="2">Uncharacterized protein</fullName>
    </submittedName>
</protein>
<dbReference type="AlphaFoldDB" id="A0A2K8MBF9"/>
<sequence length="208" mass="23103">MMIRSAWLLSITLTLAGCDREPAKPQRSRPDWSGAEVEGVAPLMAPEQVEAALRAGGYAQVRCSSKEELLQNPLYKGERSSCYASVRRPFRIILQLLDLAEGRRLVEAYFFDKRVAFLSFEENLRNSKAFAEGLRKRFGSPADTFASASVTTYYWHRPGGDPQVRDKIRTEVSSVSGANVRMESRWAHDEPLSSGASTSPGNAASRSR</sequence>
<dbReference type="KEGG" id="sphc:CVN68_03590"/>
<evidence type="ECO:0000313" key="2">
    <source>
        <dbReference type="EMBL" id="ATY31177.1"/>
    </source>
</evidence>
<dbReference type="PROSITE" id="PS51257">
    <property type="entry name" value="PROKAR_LIPOPROTEIN"/>
    <property type="match status" value="1"/>
</dbReference>
<gene>
    <name evidence="2" type="ORF">CVN68_03590</name>
</gene>
<dbReference type="Proteomes" id="UP000229081">
    <property type="component" value="Chromosome"/>
</dbReference>
<feature type="compositionally biased region" description="Polar residues" evidence="1">
    <location>
        <begin position="194"/>
        <end position="208"/>
    </location>
</feature>